<evidence type="ECO:0000256" key="2">
    <source>
        <dbReference type="ARBA" id="ARBA00022448"/>
    </source>
</evidence>
<keyword evidence="2 7" id="KW-0813">Transport</keyword>
<dbReference type="AlphaFoldDB" id="A0A363UJC1"/>
<sequence length="285" mass="31206">MKSGAWMAAAALIATGLLIWLPLLATLGLGFFRYDALNPPQWVGWAHLARLLDDPLFLTAAKNSAWLVLFAVPLRLALAVVLGLALAGRSRLSSAALVPVFTPVVVPELVWAMAWLWILNPFFGPAAWLLNSLEYGGAQWLLTVGGARTALVIVLAFLIGELVLVLMATRRHVPAQRYELCAVEGGGRWFAFSRVTWPALWPVVLLLAARDIVLVLQLAFVPALVVTKTGPQFATLLLPHYIYQNAFEYLRFGYAAAMSGVLVLTVLGLLAAQFWLLRRWLRAAA</sequence>
<comment type="caution">
    <text evidence="9">The sequence shown here is derived from an EMBL/GenBank/DDBJ whole genome shotgun (WGS) entry which is preliminary data.</text>
</comment>
<evidence type="ECO:0000256" key="6">
    <source>
        <dbReference type="ARBA" id="ARBA00023136"/>
    </source>
</evidence>
<evidence type="ECO:0000259" key="8">
    <source>
        <dbReference type="PROSITE" id="PS50928"/>
    </source>
</evidence>
<keyword evidence="6 7" id="KW-0472">Membrane</keyword>
<evidence type="ECO:0000256" key="4">
    <source>
        <dbReference type="ARBA" id="ARBA00022692"/>
    </source>
</evidence>
<dbReference type="SUPFAM" id="SSF161098">
    <property type="entry name" value="MetI-like"/>
    <property type="match status" value="1"/>
</dbReference>
<evidence type="ECO:0000256" key="1">
    <source>
        <dbReference type="ARBA" id="ARBA00004651"/>
    </source>
</evidence>
<evidence type="ECO:0000313" key="10">
    <source>
        <dbReference type="Proteomes" id="UP000251800"/>
    </source>
</evidence>
<keyword evidence="3" id="KW-1003">Cell membrane</keyword>
<evidence type="ECO:0000256" key="3">
    <source>
        <dbReference type="ARBA" id="ARBA00022475"/>
    </source>
</evidence>
<dbReference type="Gene3D" id="1.10.3720.10">
    <property type="entry name" value="MetI-like"/>
    <property type="match status" value="1"/>
</dbReference>
<feature type="transmembrane region" description="Helical" evidence="7">
    <location>
        <begin position="65"/>
        <end position="88"/>
    </location>
</feature>
<gene>
    <name evidence="9" type="ORF">DEH80_11725</name>
</gene>
<name>A0A363UJC1_9GAMM</name>
<dbReference type="InterPro" id="IPR000515">
    <property type="entry name" value="MetI-like"/>
</dbReference>
<feature type="transmembrane region" description="Helical" evidence="7">
    <location>
        <begin position="95"/>
        <end position="118"/>
    </location>
</feature>
<accession>A0A363UJC1</accession>
<dbReference type="EMBL" id="QEQK01000010">
    <property type="protein sequence ID" value="PWN55457.1"/>
    <property type="molecule type" value="Genomic_DNA"/>
</dbReference>
<dbReference type="Pfam" id="PF00528">
    <property type="entry name" value="BPD_transp_1"/>
    <property type="match status" value="1"/>
</dbReference>
<dbReference type="PANTHER" id="PTHR30193">
    <property type="entry name" value="ABC TRANSPORTER PERMEASE PROTEIN"/>
    <property type="match status" value="1"/>
</dbReference>
<evidence type="ECO:0000256" key="7">
    <source>
        <dbReference type="RuleBase" id="RU363032"/>
    </source>
</evidence>
<dbReference type="InterPro" id="IPR035906">
    <property type="entry name" value="MetI-like_sf"/>
</dbReference>
<keyword evidence="5 7" id="KW-1133">Transmembrane helix</keyword>
<feature type="transmembrane region" description="Helical" evidence="7">
    <location>
        <begin position="138"/>
        <end position="167"/>
    </location>
</feature>
<proteinExistence type="inferred from homology"/>
<evidence type="ECO:0000256" key="5">
    <source>
        <dbReference type="ARBA" id="ARBA00022989"/>
    </source>
</evidence>
<feature type="domain" description="ABC transmembrane type-1" evidence="8">
    <location>
        <begin position="61"/>
        <end position="273"/>
    </location>
</feature>
<keyword evidence="4 7" id="KW-0812">Transmembrane</keyword>
<comment type="similarity">
    <text evidence="7">Belongs to the binding-protein-dependent transport system permease family.</text>
</comment>
<dbReference type="RefSeq" id="WP_109720696.1">
    <property type="nucleotide sequence ID" value="NZ_QEQK01000010.1"/>
</dbReference>
<keyword evidence="10" id="KW-1185">Reference proteome</keyword>
<comment type="subcellular location">
    <subcellularLocation>
        <location evidence="1 7">Cell membrane</location>
        <topology evidence="1 7">Multi-pass membrane protein</topology>
    </subcellularLocation>
</comment>
<dbReference type="GO" id="GO:0055085">
    <property type="term" value="P:transmembrane transport"/>
    <property type="evidence" value="ECO:0007669"/>
    <property type="project" value="InterPro"/>
</dbReference>
<reference evidence="9 10" key="1">
    <citation type="submission" date="2018-05" db="EMBL/GenBank/DDBJ databases">
        <title>Abyssibacter profundi OUC007T gen. nov., sp. nov, a marine bacterium isolated from seawater of the Mariana Trench.</title>
        <authorList>
            <person name="Zhou S."/>
        </authorList>
    </citation>
    <scope>NUCLEOTIDE SEQUENCE [LARGE SCALE GENOMIC DNA]</scope>
    <source>
        <strain evidence="9 10">OUC007</strain>
    </source>
</reference>
<dbReference type="PROSITE" id="PS50928">
    <property type="entry name" value="ABC_TM1"/>
    <property type="match status" value="1"/>
</dbReference>
<dbReference type="Proteomes" id="UP000251800">
    <property type="component" value="Unassembled WGS sequence"/>
</dbReference>
<dbReference type="InterPro" id="IPR051393">
    <property type="entry name" value="ABC_transporter_permease"/>
</dbReference>
<organism evidence="9 10">
    <name type="scientific">Abyssibacter profundi</name>
    <dbReference type="NCBI Taxonomy" id="2182787"/>
    <lineage>
        <taxon>Bacteria</taxon>
        <taxon>Pseudomonadati</taxon>
        <taxon>Pseudomonadota</taxon>
        <taxon>Gammaproteobacteria</taxon>
        <taxon>Chromatiales</taxon>
        <taxon>Oceanococcaceae</taxon>
        <taxon>Abyssibacter</taxon>
    </lineage>
</organism>
<evidence type="ECO:0000313" key="9">
    <source>
        <dbReference type="EMBL" id="PWN55457.1"/>
    </source>
</evidence>
<protein>
    <submittedName>
        <fullName evidence="9">ABC transporter permease</fullName>
    </submittedName>
</protein>
<feature type="transmembrane region" description="Helical" evidence="7">
    <location>
        <begin position="199"/>
        <end position="220"/>
    </location>
</feature>
<dbReference type="OrthoDB" id="9781705at2"/>
<dbReference type="GO" id="GO:0005886">
    <property type="term" value="C:plasma membrane"/>
    <property type="evidence" value="ECO:0007669"/>
    <property type="project" value="UniProtKB-SubCell"/>
</dbReference>
<feature type="transmembrane region" description="Helical" evidence="7">
    <location>
        <begin position="252"/>
        <end position="277"/>
    </location>
</feature>
<dbReference type="PANTHER" id="PTHR30193:SF37">
    <property type="entry name" value="INNER MEMBRANE ABC TRANSPORTER PERMEASE PROTEIN YCJO"/>
    <property type="match status" value="1"/>
</dbReference>